<dbReference type="Pfam" id="PF01522">
    <property type="entry name" value="Polysacc_deac_1"/>
    <property type="match status" value="1"/>
</dbReference>
<protein>
    <submittedName>
        <fullName evidence="4">Peptidoglycan/xylan/chitin deacetylase (PgdA/CDA1 family)</fullName>
    </submittedName>
</protein>
<gene>
    <name evidence="4" type="ORF">ATJ88_0164</name>
</gene>
<dbReference type="GO" id="GO:0016020">
    <property type="term" value="C:membrane"/>
    <property type="evidence" value="ECO:0007669"/>
    <property type="project" value="TreeGrafter"/>
</dbReference>
<dbReference type="RefSeq" id="WP_098462021.1">
    <property type="nucleotide sequence ID" value="NZ_PDJJ01000001.1"/>
</dbReference>
<dbReference type="Proteomes" id="UP000224130">
    <property type="component" value="Unassembled WGS sequence"/>
</dbReference>
<dbReference type="EMBL" id="PDJJ01000001">
    <property type="protein sequence ID" value="PFG41522.1"/>
    <property type="molecule type" value="Genomic_DNA"/>
</dbReference>
<dbReference type="PROSITE" id="PS51677">
    <property type="entry name" value="NODB"/>
    <property type="match status" value="1"/>
</dbReference>
<dbReference type="PANTHER" id="PTHR10587">
    <property type="entry name" value="GLYCOSYL TRANSFERASE-RELATED"/>
    <property type="match status" value="1"/>
</dbReference>
<dbReference type="GO" id="GO:0046872">
    <property type="term" value="F:metal ion binding"/>
    <property type="evidence" value="ECO:0007669"/>
    <property type="project" value="UniProtKB-KW"/>
</dbReference>
<dbReference type="PANTHER" id="PTHR10587:SF133">
    <property type="entry name" value="CHITIN DEACETYLASE 1-RELATED"/>
    <property type="match status" value="1"/>
</dbReference>
<evidence type="ECO:0000256" key="1">
    <source>
        <dbReference type="ARBA" id="ARBA00022723"/>
    </source>
</evidence>
<comment type="caution">
    <text evidence="4">The sequence shown here is derived from an EMBL/GenBank/DDBJ whole genome shotgun (WGS) entry which is preliminary data.</text>
</comment>
<dbReference type="SUPFAM" id="SSF88713">
    <property type="entry name" value="Glycoside hydrolase/deacetylase"/>
    <property type="match status" value="1"/>
</dbReference>
<evidence type="ECO:0000313" key="5">
    <source>
        <dbReference type="Proteomes" id="UP000224130"/>
    </source>
</evidence>
<reference evidence="4 5" key="1">
    <citation type="submission" date="2017-10" db="EMBL/GenBank/DDBJ databases">
        <title>Sequencing the genomes of 1000 actinobacteria strains.</title>
        <authorList>
            <person name="Klenk H.-P."/>
        </authorList>
    </citation>
    <scope>NUCLEOTIDE SEQUENCE [LARGE SCALE GENOMIC DNA]</scope>
    <source>
        <strain evidence="4 5">DSM 21863</strain>
    </source>
</reference>
<accession>A0A2A9ETD1</accession>
<dbReference type="Gene3D" id="3.20.20.370">
    <property type="entry name" value="Glycoside hydrolase/deacetylase"/>
    <property type="match status" value="1"/>
</dbReference>
<proteinExistence type="predicted"/>
<dbReference type="InterPro" id="IPR011330">
    <property type="entry name" value="Glyco_hydro/deAcase_b/a-brl"/>
</dbReference>
<dbReference type="OrthoDB" id="9763050at2"/>
<feature type="domain" description="NodB homology" evidence="3">
    <location>
        <begin position="281"/>
        <end position="457"/>
    </location>
</feature>
<evidence type="ECO:0000256" key="2">
    <source>
        <dbReference type="ARBA" id="ARBA00022801"/>
    </source>
</evidence>
<keyword evidence="5" id="KW-1185">Reference proteome</keyword>
<dbReference type="GO" id="GO:0016810">
    <property type="term" value="F:hydrolase activity, acting on carbon-nitrogen (but not peptide) bonds"/>
    <property type="evidence" value="ECO:0007669"/>
    <property type="project" value="InterPro"/>
</dbReference>
<dbReference type="GO" id="GO:0005975">
    <property type="term" value="P:carbohydrate metabolic process"/>
    <property type="evidence" value="ECO:0007669"/>
    <property type="project" value="InterPro"/>
</dbReference>
<name>A0A2A9ETD1_9MICO</name>
<dbReference type="AlphaFoldDB" id="A0A2A9ETD1"/>
<keyword evidence="1" id="KW-0479">Metal-binding</keyword>
<sequence>MSTTPHAPDPSPARRHRRWWWVVVVAVALVVAAVVVAADVEHRVWEHTQARYAAAVTVQEEAAAGSRADAEAAYAAGHDDVVAAIDEGRPVLTQSRGQVEHPKVRRTLAAALEDAEALRDAPVTYPTTTSTVEAVTRPNPFRPETLPAVEAEVVEDSDPTRAALDAAAADVAEATDAVVQARREWAYDALEPAVQDARDALDALEGEKVGAGLRDTLGEAAAQGTAVLDAGPDEVDGDAAVELRDTLEDTTRAVWTDRIDRIVSARRAAAKADGVDCTVDRCVALTFDDGPVADTERLLEILDRKDAPATFFLVGSNVERNPGIARDILDAGHLVANHSWNHPLLTTLDDADVREELRSTTDAIVDATGFRPYLVRPPYGDVDDRVRGIATSAGMDVVLWSLDSDDWRTRDPKRVREDVMDRVTDGSNILMHDIHPSTVDAVGPLIRALRKEGYTLVPVDLLAD</sequence>
<dbReference type="InterPro" id="IPR050248">
    <property type="entry name" value="Polysacc_deacetylase_ArnD"/>
</dbReference>
<organism evidence="4 5">
    <name type="scientific">Isoptericola jiangsuensis</name>
    <dbReference type="NCBI Taxonomy" id="548579"/>
    <lineage>
        <taxon>Bacteria</taxon>
        <taxon>Bacillati</taxon>
        <taxon>Actinomycetota</taxon>
        <taxon>Actinomycetes</taxon>
        <taxon>Micrococcales</taxon>
        <taxon>Promicromonosporaceae</taxon>
        <taxon>Isoptericola</taxon>
    </lineage>
</organism>
<evidence type="ECO:0000259" key="3">
    <source>
        <dbReference type="PROSITE" id="PS51677"/>
    </source>
</evidence>
<dbReference type="CDD" id="cd10917">
    <property type="entry name" value="CE4_NodB_like_6s_7s"/>
    <property type="match status" value="1"/>
</dbReference>
<evidence type="ECO:0000313" key="4">
    <source>
        <dbReference type="EMBL" id="PFG41522.1"/>
    </source>
</evidence>
<dbReference type="InterPro" id="IPR002509">
    <property type="entry name" value="NODB_dom"/>
</dbReference>
<keyword evidence="2" id="KW-0378">Hydrolase</keyword>